<organism evidence="13 14">
    <name type="scientific">Wickerhamomyces mucosus</name>
    <dbReference type="NCBI Taxonomy" id="1378264"/>
    <lineage>
        <taxon>Eukaryota</taxon>
        <taxon>Fungi</taxon>
        <taxon>Dikarya</taxon>
        <taxon>Ascomycota</taxon>
        <taxon>Saccharomycotina</taxon>
        <taxon>Saccharomycetes</taxon>
        <taxon>Phaffomycetales</taxon>
        <taxon>Wickerhamomycetaceae</taxon>
        <taxon>Wickerhamomyces</taxon>
    </lineage>
</organism>
<proteinExistence type="predicted"/>
<dbReference type="AlphaFoldDB" id="A0A9P8T383"/>
<feature type="transmembrane region" description="Helical" evidence="10">
    <location>
        <begin position="219"/>
        <end position="237"/>
    </location>
</feature>
<evidence type="ECO:0000256" key="5">
    <source>
        <dbReference type="ARBA" id="ARBA00022982"/>
    </source>
</evidence>
<dbReference type="SFLD" id="SFLDS00052">
    <property type="entry name" value="Ferric_Reductase_Domain"/>
    <property type="match status" value="1"/>
</dbReference>
<keyword evidence="8" id="KW-0406">Ion transport</keyword>
<reference evidence="13" key="2">
    <citation type="submission" date="2021-01" db="EMBL/GenBank/DDBJ databases">
        <authorList>
            <person name="Schikora-Tamarit M.A."/>
        </authorList>
    </citation>
    <scope>NUCLEOTIDE SEQUENCE</scope>
    <source>
        <strain evidence="13">CBS6341</strain>
    </source>
</reference>
<protein>
    <recommendedName>
        <fullName evidence="15">Ferric oxidoreductase domain-containing protein</fullName>
    </recommendedName>
</protein>
<keyword evidence="6 10" id="KW-1133">Transmembrane helix</keyword>
<feature type="transmembrane region" description="Helical" evidence="10">
    <location>
        <begin position="121"/>
        <end position="138"/>
    </location>
</feature>
<dbReference type="SFLD" id="SFLDF00463">
    <property type="entry name" value="AIM14"/>
    <property type="match status" value="1"/>
</dbReference>
<dbReference type="InterPro" id="IPR013121">
    <property type="entry name" value="Fe_red_NAD-bd_6"/>
</dbReference>
<evidence type="ECO:0000256" key="4">
    <source>
        <dbReference type="ARBA" id="ARBA00022827"/>
    </source>
</evidence>
<keyword evidence="9 10" id="KW-0472">Membrane</keyword>
<feature type="transmembrane region" description="Helical" evidence="10">
    <location>
        <begin position="243"/>
        <end position="264"/>
    </location>
</feature>
<dbReference type="Pfam" id="PF08030">
    <property type="entry name" value="NAD_binding_6"/>
    <property type="match status" value="1"/>
</dbReference>
<dbReference type="OrthoDB" id="10006946at2759"/>
<dbReference type="PANTHER" id="PTHR11972">
    <property type="entry name" value="NADPH OXIDASE"/>
    <property type="match status" value="1"/>
</dbReference>
<evidence type="ECO:0000259" key="12">
    <source>
        <dbReference type="Pfam" id="PF08030"/>
    </source>
</evidence>
<evidence type="ECO:0000256" key="10">
    <source>
        <dbReference type="SAM" id="Phobius"/>
    </source>
</evidence>
<evidence type="ECO:0000313" key="14">
    <source>
        <dbReference type="Proteomes" id="UP000769528"/>
    </source>
</evidence>
<dbReference type="InterPro" id="IPR013130">
    <property type="entry name" value="Fe3_Rdtase_TM_dom"/>
</dbReference>
<dbReference type="Gene3D" id="3.40.50.80">
    <property type="entry name" value="Nucleotide-binding domain of ferredoxin-NADP reductase (FNR) module"/>
    <property type="match status" value="1"/>
</dbReference>
<feature type="domain" description="Ferric oxidoreductase" evidence="11">
    <location>
        <begin position="122"/>
        <end position="234"/>
    </location>
</feature>
<feature type="transmembrane region" description="Helical" evidence="10">
    <location>
        <begin position="158"/>
        <end position="178"/>
    </location>
</feature>
<evidence type="ECO:0000256" key="6">
    <source>
        <dbReference type="ARBA" id="ARBA00022989"/>
    </source>
</evidence>
<evidence type="ECO:0000256" key="3">
    <source>
        <dbReference type="ARBA" id="ARBA00022692"/>
    </source>
</evidence>
<keyword evidence="3 10" id="KW-0812">Transmembrane</keyword>
<keyword evidence="2" id="KW-0285">Flavoprotein</keyword>
<evidence type="ECO:0000256" key="9">
    <source>
        <dbReference type="ARBA" id="ARBA00023136"/>
    </source>
</evidence>
<keyword evidence="14" id="KW-1185">Reference proteome</keyword>
<evidence type="ECO:0000256" key="1">
    <source>
        <dbReference type="ARBA" id="ARBA00004141"/>
    </source>
</evidence>
<keyword evidence="4" id="KW-0274">FAD</keyword>
<feature type="transmembrane region" description="Helical" evidence="10">
    <location>
        <begin position="86"/>
        <end position="109"/>
    </location>
</feature>
<dbReference type="GO" id="GO:0000293">
    <property type="term" value="F:ferric-chelate reductase activity"/>
    <property type="evidence" value="ECO:0007669"/>
    <property type="project" value="TreeGrafter"/>
</dbReference>
<dbReference type="EMBL" id="JAEUBF010001473">
    <property type="protein sequence ID" value="KAH3664441.1"/>
    <property type="molecule type" value="Genomic_DNA"/>
</dbReference>
<evidence type="ECO:0000256" key="7">
    <source>
        <dbReference type="ARBA" id="ARBA00023002"/>
    </source>
</evidence>
<dbReference type="Proteomes" id="UP000769528">
    <property type="component" value="Unassembled WGS sequence"/>
</dbReference>
<feature type="transmembrane region" description="Helical" evidence="10">
    <location>
        <begin position="42"/>
        <end position="60"/>
    </location>
</feature>
<evidence type="ECO:0000313" key="13">
    <source>
        <dbReference type="EMBL" id="KAH3664441.1"/>
    </source>
</evidence>
<sequence>MPSMDYYPQSISCYFKIPQWIDSFPPEYKRLRLFVGKRYGNTTLYLSLLLICLIPFYNFIKWKLIVKEKPLSQVISSTDRPLSHKFLVHSSTLKVILFWGLFSLILNLIDTYSDLMFITKRLGRVATASMPGLLFLTLRPSPLPNTLYLALLPVHKWLSRIVVLESILHTGLYLYYYYRSGTIFKIFKPANLYGFLALFAFVVIGVTSLSRVRRSMFKVFYFSHYVLTWVSVIALYYHARPGIPLYTILNIGVLLLQVLYRILLTSKTKITTIQVSPTLTLVEFPKSSLRKKPVLPAAHIRINNKNGILKDLFYQIVPLAHPYTIASLPNEEIVKLIIRGGKFPLLNNREYYVSGVFEPNYNFIKQESFLNRFKRVRQSPAERLFDTSFPISRNIDAERVLIVVGGSGISFGIPLLRELSYNGVSARLIWVCKDIKDLNLLNHFRGIQDIECYITSDANEDDIVIDYYEDGKTENDVFKINRYGSTDPSTSEHEDEDEIDFTASYKVPIKPYSAKNSSKENPDLTMASFAGISTELTTKYKHDKYDASNCEYIVSRSKKPDSNPVSKKPSSISEDIDFESFKNIKVPKSISIYYGRPNLNSSHYNWCLESQCLGPTVNIDGEVGCCRDSDQHHVDRSKIWVVAAGPRGLVEHAQQWALDGGLQCHTESFAV</sequence>
<feature type="domain" description="Ferric reductase NAD binding" evidence="12">
    <location>
        <begin position="398"/>
        <end position="655"/>
    </location>
</feature>
<comment type="caution">
    <text evidence="13">The sequence shown here is derived from an EMBL/GenBank/DDBJ whole genome shotgun (WGS) entry which is preliminary data.</text>
</comment>
<reference evidence="13" key="1">
    <citation type="journal article" date="2021" name="Open Biol.">
        <title>Shared evolutionary footprints suggest mitochondrial oxidative damage underlies multiple complex I losses in fungi.</title>
        <authorList>
            <person name="Schikora-Tamarit M.A."/>
            <person name="Marcet-Houben M."/>
            <person name="Nosek J."/>
            <person name="Gabaldon T."/>
        </authorList>
    </citation>
    <scope>NUCLEOTIDE SEQUENCE</scope>
    <source>
        <strain evidence="13">CBS6341</strain>
    </source>
</reference>
<dbReference type="SUPFAM" id="SSF52343">
    <property type="entry name" value="Ferredoxin reductase-like, C-terminal NADP-linked domain"/>
    <property type="match status" value="1"/>
</dbReference>
<accession>A0A9P8T383</accession>
<keyword evidence="5" id="KW-0249">Electron transport</keyword>
<evidence type="ECO:0000256" key="2">
    <source>
        <dbReference type="ARBA" id="ARBA00022630"/>
    </source>
</evidence>
<dbReference type="PANTHER" id="PTHR11972:SF178">
    <property type="entry name" value="FERRIC REDUCTASE TRANSMEMBRANE COMPONENT 8-RELATED"/>
    <property type="match status" value="1"/>
</dbReference>
<dbReference type="InterPro" id="IPR050369">
    <property type="entry name" value="RBOH/FRE"/>
</dbReference>
<evidence type="ECO:0000259" key="11">
    <source>
        <dbReference type="Pfam" id="PF01794"/>
    </source>
</evidence>
<evidence type="ECO:0008006" key="15">
    <source>
        <dbReference type="Google" id="ProtNLM"/>
    </source>
</evidence>
<dbReference type="Pfam" id="PF01794">
    <property type="entry name" value="Ferric_reduct"/>
    <property type="match status" value="1"/>
</dbReference>
<comment type="subcellular location">
    <subcellularLocation>
        <location evidence="1">Membrane</location>
        <topology evidence="1">Multi-pass membrane protein</topology>
    </subcellularLocation>
</comment>
<evidence type="ECO:0000256" key="8">
    <source>
        <dbReference type="ARBA" id="ARBA00023065"/>
    </source>
</evidence>
<dbReference type="GO" id="GO:0005886">
    <property type="term" value="C:plasma membrane"/>
    <property type="evidence" value="ECO:0007669"/>
    <property type="project" value="TreeGrafter"/>
</dbReference>
<keyword evidence="7" id="KW-0560">Oxidoreductase</keyword>
<name>A0A9P8T383_9ASCO</name>
<gene>
    <name evidence="13" type="ORF">WICMUC_005826</name>
</gene>
<dbReference type="GO" id="GO:0033215">
    <property type="term" value="P:reductive iron assimilation"/>
    <property type="evidence" value="ECO:0007669"/>
    <property type="project" value="TreeGrafter"/>
</dbReference>
<keyword evidence="8" id="KW-0813">Transport</keyword>
<dbReference type="SFLD" id="SFLDG01168">
    <property type="entry name" value="Ferric_reductase_subgroup_(FRE"/>
    <property type="match status" value="1"/>
</dbReference>
<feature type="transmembrane region" description="Helical" evidence="10">
    <location>
        <begin position="190"/>
        <end position="207"/>
    </location>
</feature>
<dbReference type="InterPro" id="IPR039261">
    <property type="entry name" value="FNR_nucleotide-bd"/>
</dbReference>